<feature type="transmembrane region" description="Helical" evidence="1">
    <location>
        <begin position="209"/>
        <end position="232"/>
    </location>
</feature>
<organism evidence="3 4">
    <name type="scientific">Nannocystis exedens</name>
    <dbReference type="NCBI Taxonomy" id="54"/>
    <lineage>
        <taxon>Bacteria</taxon>
        <taxon>Pseudomonadati</taxon>
        <taxon>Myxococcota</taxon>
        <taxon>Polyangia</taxon>
        <taxon>Nannocystales</taxon>
        <taxon>Nannocystaceae</taxon>
        <taxon>Nannocystis</taxon>
    </lineage>
</organism>
<reference evidence="4" key="1">
    <citation type="submission" date="2016-10" db="EMBL/GenBank/DDBJ databases">
        <authorList>
            <person name="Varghese N."/>
            <person name="Submissions S."/>
        </authorList>
    </citation>
    <scope>NUCLEOTIDE SEQUENCE [LARGE SCALE GENOMIC DNA]</scope>
    <source>
        <strain evidence="4">ATCC 25963</strain>
    </source>
</reference>
<sequence length="281" mass="28605">MRGVRAVACGLVVALGADSAAAKPTQGPVSESVLWSDNLAGYADQRAAAGDHAGAADFYFRAHDRLTGSATPQRFLGSAHEPLEKGVNAAGAAQLVDPARTDLLCAADLRLVRHARLLESADVLTPAAVALLRGARSRIDARLRDAGAVCTNPTAAVPASVALSVVVSYPEGHVLHDRLLEPGALARAAPQGAPYVPAIPPRSGKRGKLWTNLGVALMAGGLLVVGLGVGLAGRERDASAALSIVTGATAFTVGMPMLIIGDKRRRAAALALGGRGLSVAF</sequence>
<keyword evidence="4" id="KW-1185">Reference proteome</keyword>
<accession>A0A1I1W8R7</accession>
<proteinExistence type="predicted"/>
<keyword evidence="1" id="KW-0812">Transmembrane</keyword>
<dbReference type="RefSeq" id="WP_096325951.1">
    <property type="nucleotide sequence ID" value="NZ_FOMX01000006.1"/>
</dbReference>
<dbReference type="Proteomes" id="UP000199400">
    <property type="component" value="Unassembled WGS sequence"/>
</dbReference>
<keyword evidence="2" id="KW-0732">Signal</keyword>
<protein>
    <submittedName>
        <fullName evidence="3">Uncharacterized protein</fullName>
    </submittedName>
</protein>
<feature type="chain" id="PRO_5011555005" evidence="2">
    <location>
        <begin position="23"/>
        <end position="281"/>
    </location>
</feature>
<keyword evidence="1" id="KW-0472">Membrane</keyword>
<evidence type="ECO:0000313" key="3">
    <source>
        <dbReference type="EMBL" id="SFD91595.1"/>
    </source>
</evidence>
<gene>
    <name evidence="3" type="ORF">SAMN02745121_02172</name>
</gene>
<evidence type="ECO:0000313" key="4">
    <source>
        <dbReference type="Proteomes" id="UP000199400"/>
    </source>
</evidence>
<evidence type="ECO:0000256" key="2">
    <source>
        <dbReference type="SAM" id="SignalP"/>
    </source>
</evidence>
<keyword evidence="1" id="KW-1133">Transmembrane helix</keyword>
<dbReference type="AlphaFoldDB" id="A0A1I1W8R7"/>
<feature type="signal peptide" evidence="2">
    <location>
        <begin position="1"/>
        <end position="22"/>
    </location>
</feature>
<feature type="transmembrane region" description="Helical" evidence="1">
    <location>
        <begin position="238"/>
        <end position="260"/>
    </location>
</feature>
<name>A0A1I1W8R7_9BACT</name>
<evidence type="ECO:0000256" key="1">
    <source>
        <dbReference type="SAM" id="Phobius"/>
    </source>
</evidence>
<dbReference type="EMBL" id="FOMX01000006">
    <property type="protein sequence ID" value="SFD91595.1"/>
    <property type="molecule type" value="Genomic_DNA"/>
</dbReference>